<organism evidence="4 5">
    <name type="scientific">Scopulibacillus darangshiensis</name>
    <dbReference type="NCBI Taxonomy" id="442528"/>
    <lineage>
        <taxon>Bacteria</taxon>
        <taxon>Bacillati</taxon>
        <taxon>Bacillota</taxon>
        <taxon>Bacilli</taxon>
        <taxon>Bacillales</taxon>
        <taxon>Sporolactobacillaceae</taxon>
        <taxon>Scopulibacillus</taxon>
    </lineage>
</organism>
<sequence>MTKLLMGSFQLMKSLNRSLILNMIRSEGPISRAEIAKKTSLTPPTVSNLVKELIDTDIVMESNQGESRGGRKPTMLVINAKNFYIIGVDVGPSSIYSVLTNLNATVLDSVKINLTSSMTNGKLLEVLSDSIRQLFQRNAKIDQERMIGIGVAMHGIVDVENGISLYAPILQLRDVPIKEHLENEFKMAVKVENDARAMALGEAWFGNGRKTDEFVCVNVGEGIGAGIIINGKLYHGDDYLAGEIGHMTIDINGPKCSCGNYGCLQALAAGPFIAERMKKEIAMGQESLITEMAGGELGLITGELIYDAAVKGDQLSQRVLDETGRYLGIGLTNLIHTVNPKKVIMGGGVSKAGHFILDSIKKTIEQRGLTIQAKSTEITASKLGDQAAAIGGVALLLVELFATRSAE</sequence>
<comment type="caution">
    <text evidence="4">The sequence shown here is derived from an EMBL/GenBank/DDBJ whole genome shotgun (WGS) entry which is preliminary data.</text>
</comment>
<dbReference type="PANTHER" id="PTHR18964">
    <property type="entry name" value="ROK (REPRESSOR, ORF, KINASE) FAMILY"/>
    <property type="match status" value="1"/>
</dbReference>
<evidence type="ECO:0000313" key="4">
    <source>
        <dbReference type="EMBL" id="TCP24537.1"/>
    </source>
</evidence>
<evidence type="ECO:0000313" key="5">
    <source>
        <dbReference type="Proteomes" id="UP000295416"/>
    </source>
</evidence>
<dbReference type="Pfam" id="PF00480">
    <property type="entry name" value="ROK"/>
    <property type="match status" value="1"/>
</dbReference>
<name>A0A4R2NRT7_9BACL</name>
<dbReference type="SUPFAM" id="SSF53067">
    <property type="entry name" value="Actin-like ATPase domain"/>
    <property type="match status" value="1"/>
</dbReference>
<dbReference type="Gene3D" id="3.30.420.40">
    <property type="match status" value="2"/>
</dbReference>
<dbReference type="InterPro" id="IPR049874">
    <property type="entry name" value="ROK_cs"/>
</dbReference>
<dbReference type="InterPro" id="IPR036388">
    <property type="entry name" value="WH-like_DNA-bd_sf"/>
</dbReference>
<dbReference type="EMBL" id="SLXK01000024">
    <property type="protein sequence ID" value="TCP24537.1"/>
    <property type="molecule type" value="Genomic_DNA"/>
</dbReference>
<dbReference type="PANTHER" id="PTHR18964:SF149">
    <property type="entry name" value="BIFUNCTIONAL UDP-N-ACETYLGLUCOSAMINE 2-EPIMERASE_N-ACETYLMANNOSAMINE KINASE"/>
    <property type="match status" value="1"/>
</dbReference>
<evidence type="ECO:0000256" key="1">
    <source>
        <dbReference type="ARBA" id="ARBA00002486"/>
    </source>
</evidence>
<dbReference type="InterPro" id="IPR043129">
    <property type="entry name" value="ATPase_NBD"/>
</dbReference>
<dbReference type="InterPro" id="IPR000600">
    <property type="entry name" value="ROK"/>
</dbReference>
<keyword evidence="5" id="KW-1185">Reference proteome</keyword>
<dbReference type="Proteomes" id="UP000295416">
    <property type="component" value="Unassembled WGS sequence"/>
</dbReference>
<proteinExistence type="inferred from homology"/>
<evidence type="ECO:0000256" key="3">
    <source>
        <dbReference type="ARBA" id="ARBA00022629"/>
    </source>
</evidence>
<comment type="function">
    <text evidence="1">Transcriptional repressor of xylose-utilizing enzymes.</text>
</comment>
<keyword evidence="3" id="KW-0119">Carbohydrate metabolism</keyword>
<dbReference type="GO" id="GO:0042732">
    <property type="term" value="P:D-xylose metabolic process"/>
    <property type="evidence" value="ECO:0007669"/>
    <property type="project" value="UniProtKB-KW"/>
</dbReference>
<dbReference type="AlphaFoldDB" id="A0A4R2NRT7"/>
<dbReference type="SUPFAM" id="SSF46785">
    <property type="entry name" value="Winged helix' DNA-binding domain"/>
    <property type="match status" value="1"/>
</dbReference>
<evidence type="ECO:0000256" key="2">
    <source>
        <dbReference type="ARBA" id="ARBA00006479"/>
    </source>
</evidence>
<dbReference type="PROSITE" id="PS01125">
    <property type="entry name" value="ROK"/>
    <property type="match status" value="1"/>
</dbReference>
<dbReference type="InterPro" id="IPR036390">
    <property type="entry name" value="WH_DNA-bd_sf"/>
</dbReference>
<keyword evidence="3" id="KW-0859">Xylose metabolism</keyword>
<protein>
    <submittedName>
        <fullName evidence="4">MarR family transcriptional regulator</fullName>
    </submittedName>
</protein>
<reference evidence="4 5" key="1">
    <citation type="submission" date="2019-03" db="EMBL/GenBank/DDBJ databases">
        <title>Genomic Encyclopedia of Type Strains, Phase IV (KMG-IV): sequencing the most valuable type-strain genomes for metagenomic binning, comparative biology and taxonomic classification.</title>
        <authorList>
            <person name="Goeker M."/>
        </authorList>
    </citation>
    <scope>NUCLEOTIDE SEQUENCE [LARGE SCALE GENOMIC DNA]</scope>
    <source>
        <strain evidence="4 5">DSM 19377</strain>
    </source>
</reference>
<comment type="similarity">
    <text evidence="2">Belongs to the ROK (NagC/XylR) family.</text>
</comment>
<dbReference type="Gene3D" id="1.10.10.10">
    <property type="entry name" value="Winged helix-like DNA-binding domain superfamily/Winged helix DNA-binding domain"/>
    <property type="match status" value="1"/>
</dbReference>
<dbReference type="Pfam" id="PF13412">
    <property type="entry name" value="HTH_24"/>
    <property type="match status" value="1"/>
</dbReference>
<accession>A0A4R2NRT7</accession>
<gene>
    <name evidence="4" type="ORF">EV207_12436</name>
</gene>